<evidence type="ECO:0000313" key="5">
    <source>
        <dbReference type="Proteomes" id="UP000017640"/>
    </source>
</evidence>
<evidence type="ECO:0000256" key="1">
    <source>
        <dbReference type="SAM" id="MobiDB-lite"/>
    </source>
</evidence>
<protein>
    <recommendedName>
        <fullName evidence="3">Cytoskeleton protein RodZ-like C-terminal domain-containing protein</fullName>
    </recommendedName>
</protein>
<dbReference type="EMBL" id="CP005990">
    <property type="protein sequence ID" value="AGY91616.1"/>
    <property type="molecule type" value="Genomic_DNA"/>
</dbReference>
<dbReference type="InterPro" id="IPR050400">
    <property type="entry name" value="Bact_Cytoskel_RodZ"/>
</dbReference>
<dbReference type="PANTHER" id="PTHR34475:SF1">
    <property type="entry name" value="CYTOSKELETON PROTEIN RODZ"/>
    <property type="match status" value="1"/>
</dbReference>
<proteinExistence type="predicted"/>
<evidence type="ECO:0000313" key="4">
    <source>
        <dbReference type="EMBL" id="AGY91616.1"/>
    </source>
</evidence>
<dbReference type="Pfam" id="PF13413">
    <property type="entry name" value="HTH_25"/>
    <property type="match status" value="1"/>
</dbReference>
<keyword evidence="2" id="KW-1133">Transmembrane helix</keyword>
<feature type="compositionally biased region" description="Acidic residues" evidence="1">
    <location>
        <begin position="201"/>
        <end position="221"/>
    </location>
</feature>
<accession>U5T301</accession>
<dbReference type="RefSeq" id="WP_023365939.1">
    <property type="nucleotide sequence ID" value="NC_022664.1"/>
</dbReference>
<feature type="region of interest" description="Disordered" evidence="1">
    <location>
        <begin position="1"/>
        <end position="31"/>
    </location>
</feature>
<feature type="domain" description="Cytoskeleton protein RodZ-like C-terminal" evidence="3">
    <location>
        <begin position="278"/>
        <end position="348"/>
    </location>
</feature>
<evidence type="ECO:0000256" key="2">
    <source>
        <dbReference type="SAM" id="Phobius"/>
    </source>
</evidence>
<keyword evidence="2" id="KW-0812">Transmembrane</keyword>
<gene>
    <name evidence="4" type="ORF">SPICUR_03100</name>
</gene>
<dbReference type="PANTHER" id="PTHR34475">
    <property type="match status" value="1"/>
</dbReference>
<reference evidence="4 5" key="1">
    <citation type="journal article" date="2013" name="BMC Genomics">
        <title>Genomes of "Spiribacter", a streamlined, successful halophilic bacterium.</title>
        <authorList>
            <person name="Lopez-Perez M."/>
            <person name="Ghai R."/>
            <person name="Leon M.J."/>
            <person name="Rodriguez-Olmos A."/>
            <person name="Copa-Patino J.L."/>
            <person name="Soliveri J."/>
            <person name="Sanchez-Porro C."/>
            <person name="Ventosa A."/>
            <person name="Rodriguez-Valera F."/>
        </authorList>
    </citation>
    <scope>NUCLEOTIDE SEQUENCE [LARGE SCALE GENOMIC DNA]</scope>
    <source>
        <strain evidence="4 5">UAH-SP71</strain>
    </source>
</reference>
<dbReference type="InterPro" id="IPR010982">
    <property type="entry name" value="Lambda_DNA-bd_dom_sf"/>
</dbReference>
<sequence length="354" mass="37659">MTQREDSGETTSAERAYAGPGRALRDERLRQEKDSAEIADALHLNRRTIEALEADDYDHLPPLTFVRGYIRAYCQFLEMDPEPVIRRLSDAGADAGRQPLQARAGVTSPGSRAGRSARPARQGMGFVGVALSLAVLIAALVAGGWWLSRSNISLPLLGSVSDGIVGGGESTPGVDSAESTPELESDMQSEPVADPAPALESEPEPEPEPETEPALESEPESEPAPATEPAPEPDPTTERGTETATAPEMPTLDNAAIADAVMQTASESDRGTTAPQVVFRFSGESWMEVTDATGERLLFGISESGEQRLEGEPPFEIVVGDTENVRLEFEGEPVDLAEYARGSVARFTLGGNGE</sequence>
<dbReference type="InterPro" id="IPR025194">
    <property type="entry name" value="RodZ-like_C"/>
</dbReference>
<dbReference type="STRING" id="1335757.SPICUR_03100"/>
<organism evidence="4 5">
    <name type="scientific">Spiribacter curvatus</name>
    <dbReference type="NCBI Taxonomy" id="1335757"/>
    <lineage>
        <taxon>Bacteria</taxon>
        <taxon>Pseudomonadati</taxon>
        <taxon>Pseudomonadota</taxon>
        <taxon>Gammaproteobacteria</taxon>
        <taxon>Chromatiales</taxon>
        <taxon>Ectothiorhodospiraceae</taxon>
        <taxon>Spiribacter</taxon>
    </lineage>
</organism>
<dbReference type="Proteomes" id="UP000017640">
    <property type="component" value="Chromosome"/>
</dbReference>
<dbReference type="HOGENOM" id="CLU_047530_3_0_6"/>
<name>U5T301_9GAMM</name>
<dbReference type="KEGG" id="spiu:SPICUR_03100"/>
<feature type="region of interest" description="Disordered" evidence="1">
    <location>
        <begin position="167"/>
        <end position="248"/>
    </location>
</feature>
<dbReference type="eggNOG" id="COG1426">
    <property type="taxonomic scope" value="Bacteria"/>
</dbReference>
<dbReference type="PATRIC" id="fig|1335757.3.peg.603"/>
<dbReference type="OrthoDB" id="9790252at2"/>
<feature type="transmembrane region" description="Helical" evidence="2">
    <location>
        <begin position="125"/>
        <end position="147"/>
    </location>
</feature>
<evidence type="ECO:0000259" key="3">
    <source>
        <dbReference type="Pfam" id="PF13464"/>
    </source>
</evidence>
<keyword evidence="5" id="KW-1185">Reference proteome</keyword>
<dbReference type="AlphaFoldDB" id="U5T301"/>
<dbReference type="GO" id="GO:0003677">
    <property type="term" value="F:DNA binding"/>
    <property type="evidence" value="ECO:0007669"/>
    <property type="project" value="InterPro"/>
</dbReference>
<dbReference type="Pfam" id="PF13464">
    <property type="entry name" value="RodZ_C"/>
    <property type="match status" value="1"/>
</dbReference>
<dbReference type="Gene3D" id="1.10.260.40">
    <property type="entry name" value="lambda repressor-like DNA-binding domains"/>
    <property type="match status" value="1"/>
</dbReference>
<keyword evidence="2" id="KW-0472">Membrane</keyword>